<feature type="region of interest" description="Disordered" evidence="10">
    <location>
        <begin position="231"/>
        <end position="252"/>
    </location>
</feature>
<dbReference type="PROSITE" id="PS51204">
    <property type="entry name" value="HSA"/>
    <property type="match status" value="1"/>
</dbReference>
<dbReference type="GO" id="GO:0016887">
    <property type="term" value="F:ATP hydrolysis activity"/>
    <property type="evidence" value="ECO:0007669"/>
    <property type="project" value="TreeGrafter"/>
</dbReference>
<keyword evidence="9" id="KW-0539">Nucleus</keyword>
<evidence type="ECO:0000256" key="4">
    <source>
        <dbReference type="ARBA" id="ARBA00022801"/>
    </source>
</evidence>
<reference evidence="15" key="1">
    <citation type="submission" date="2022-11" db="UniProtKB">
        <authorList>
            <consortium name="WormBaseParasite"/>
        </authorList>
    </citation>
    <scope>IDENTIFICATION</scope>
</reference>
<feature type="domain" description="HSA" evidence="13">
    <location>
        <begin position="101"/>
        <end position="174"/>
    </location>
</feature>
<dbReference type="PANTHER" id="PTHR45685">
    <property type="entry name" value="HELICASE SRCAP-RELATED"/>
    <property type="match status" value="1"/>
</dbReference>
<dbReference type="SMART" id="SM00490">
    <property type="entry name" value="HELICc"/>
    <property type="match status" value="1"/>
</dbReference>
<evidence type="ECO:0000256" key="8">
    <source>
        <dbReference type="ARBA" id="ARBA00023125"/>
    </source>
</evidence>
<evidence type="ECO:0000256" key="5">
    <source>
        <dbReference type="ARBA" id="ARBA00022806"/>
    </source>
</evidence>
<feature type="domain" description="Helicase ATP-binding" evidence="11">
    <location>
        <begin position="391"/>
        <end position="556"/>
    </location>
</feature>
<dbReference type="Gene3D" id="3.40.50.300">
    <property type="entry name" value="P-loop containing nucleotide triphosphate hydrolases"/>
    <property type="match status" value="1"/>
</dbReference>
<evidence type="ECO:0000256" key="3">
    <source>
        <dbReference type="ARBA" id="ARBA00022741"/>
    </source>
</evidence>
<dbReference type="GO" id="GO:0003677">
    <property type="term" value="F:DNA binding"/>
    <property type="evidence" value="ECO:0007669"/>
    <property type="project" value="UniProtKB-KW"/>
</dbReference>
<dbReference type="FunFam" id="3.40.50.10810:FF:000005">
    <property type="entry name" value="Photoperiod-independent early flowering 1"/>
    <property type="match status" value="1"/>
</dbReference>
<dbReference type="InterPro" id="IPR001650">
    <property type="entry name" value="Helicase_C-like"/>
</dbReference>
<comment type="subcellular location">
    <subcellularLocation>
        <location evidence="1">Nucleus</location>
    </subcellularLocation>
</comment>
<feature type="compositionally biased region" description="Basic and acidic residues" evidence="10">
    <location>
        <begin position="295"/>
        <end position="312"/>
    </location>
</feature>
<accession>A0A915ECT6</accession>
<dbReference type="InterPro" id="IPR038718">
    <property type="entry name" value="SNF2-like_sf"/>
</dbReference>
<keyword evidence="3" id="KW-0547">Nucleotide-binding</keyword>
<dbReference type="InterPro" id="IPR014001">
    <property type="entry name" value="Helicase_ATP-bd"/>
</dbReference>
<dbReference type="SMART" id="SM00573">
    <property type="entry name" value="HSA"/>
    <property type="match status" value="1"/>
</dbReference>
<dbReference type="SMART" id="SM00487">
    <property type="entry name" value="DEXDc"/>
    <property type="match status" value="1"/>
</dbReference>
<dbReference type="PANTHER" id="PTHR45685:SF1">
    <property type="entry name" value="HELICASE SRCAP"/>
    <property type="match status" value="1"/>
</dbReference>
<dbReference type="InterPro" id="IPR027417">
    <property type="entry name" value="P-loop_NTPase"/>
</dbReference>
<dbReference type="AlphaFoldDB" id="A0A915ECT6"/>
<evidence type="ECO:0000256" key="10">
    <source>
        <dbReference type="SAM" id="MobiDB-lite"/>
    </source>
</evidence>
<evidence type="ECO:0000256" key="6">
    <source>
        <dbReference type="ARBA" id="ARBA00022840"/>
    </source>
</evidence>
<keyword evidence="8" id="KW-0238">DNA-binding</keyword>
<keyword evidence="4" id="KW-0378">Hydrolase</keyword>
<evidence type="ECO:0000256" key="9">
    <source>
        <dbReference type="ARBA" id="ARBA00023242"/>
    </source>
</evidence>
<dbReference type="Pfam" id="PF07529">
    <property type="entry name" value="HSA"/>
    <property type="match status" value="1"/>
</dbReference>
<dbReference type="InterPro" id="IPR014012">
    <property type="entry name" value="HSA_dom"/>
</dbReference>
<dbReference type="Proteomes" id="UP000887574">
    <property type="component" value="Unplaced"/>
</dbReference>
<keyword evidence="7" id="KW-0156">Chromatin regulator</keyword>
<dbReference type="Gene3D" id="3.40.50.10810">
    <property type="entry name" value="Tandem AAA-ATPase domain"/>
    <property type="match status" value="1"/>
</dbReference>
<dbReference type="CDD" id="cd18793">
    <property type="entry name" value="SF2_C_SNF"/>
    <property type="match status" value="1"/>
</dbReference>
<comment type="similarity">
    <text evidence="2">Belongs to the SNF2/RAD54 helicase family. SWR1 subfamily.</text>
</comment>
<dbReference type="GO" id="GO:0000812">
    <property type="term" value="C:Swr1 complex"/>
    <property type="evidence" value="ECO:0007669"/>
    <property type="project" value="TreeGrafter"/>
</dbReference>
<dbReference type="GO" id="GO:0005524">
    <property type="term" value="F:ATP binding"/>
    <property type="evidence" value="ECO:0007669"/>
    <property type="project" value="UniProtKB-KW"/>
</dbReference>
<feature type="domain" description="Helicase C-terminal" evidence="12">
    <location>
        <begin position="861"/>
        <end position="1007"/>
    </location>
</feature>
<dbReference type="PROSITE" id="PS51192">
    <property type="entry name" value="HELICASE_ATP_BIND_1"/>
    <property type="match status" value="1"/>
</dbReference>
<name>A0A915ECT6_9BILA</name>
<keyword evidence="6" id="KW-0067">ATP-binding</keyword>
<dbReference type="GO" id="GO:0042393">
    <property type="term" value="F:histone binding"/>
    <property type="evidence" value="ECO:0007669"/>
    <property type="project" value="TreeGrafter"/>
</dbReference>
<dbReference type="InterPro" id="IPR000330">
    <property type="entry name" value="SNF2_N"/>
</dbReference>
<evidence type="ECO:0000313" key="14">
    <source>
        <dbReference type="Proteomes" id="UP000887574"/>
    </source>
</evidence>
<evidence type="ECO:0000256" key="2">
    <source>
        <dbReference type="ARBA" id="ARBA00009220"/>
    </source>
</evidence>
<feature type="region of interest" description="Disordered" evidence="10">
    <location>
        <begin position="292"/>
        <end position="313"/>
    </location>
</feature>
<dbReference type="InterPro" id="IPR049730">
    <property type="entry name" value="SNF2/RAD54-like_C"/>
</dbReference>
<evidence type="ECO:0000313" key="15">
    <source>
        <dbReference type="WBParaSite" id="jg4497"/>
    </source>
</evidence>
<evidence type="ECO:0000259" key="13">
    <source>
        <dbReference type="PROSITE" id="PS51204"/>
    </source>
</evidence>
<dbReference type="PROSITE" id="PS51194">
    <property type="entry name" value="HELICASE_CTER"/>
    <property type="match status" value="1"/>
</dbReference>
<dbReference type="CDD" id="cd18003">
    <property type="entry name" value="DEXQc_SRCAP"/>
    <property type="match status" value="1"/>
</dbReference>
<evidence type="ECO:0000259" key="11">
    <source>
        <dbReference type="PROSITE" id="PS51192"/>
    </source>
</evidence>
<evidence type="ECO:0000256" key="1">
    <source>
        <dbReference type="ARBA" id="ARBA00004123"/>
    </source>
</evidence>
<dbReference type="Pfam" id="PF00176">
    <property type="entry name" value="SNF2-rel_dom"/>
    <property type="match status" value="1"/>
</dbReference>
<dbReference type="Pfam" id="PF00271">
    <property type="entry name" value="Helicase_C"/>
    <property type="match status" value="1"/>
</dbReference>
<dbReference type="InterPro" id="IPR050520">
    <property type="entry name" value="INO80/SWR1_helicase"/>
</dbReference>
<sequence length="1041" mass="120894">MWLVKGRWCWNGRRYGTTPPTAKNFFRCVNLRMRKTMLLMKNLLPLADARYVNTFDYEMSNQQASTSSSVISAQQDSQQDTKVIQRIAELRKAGLWSSTVLPQCVDPPRKKAHWDYFLEEVRWMSTDFVQERRNKRRIAKKLASEAKQVWRRKYEQKAVVKVDNQKEAKRICGLIARMVREFWANADKVVDFKTKEILNARKRKALDEQLDHLVVEADKLTSQMYIDRLGDQTSSGRNSIGDKNDNADYEEEFSDEEKIELEKEAEMDFDDLLSSLPAGFLEKYAKQSASTSEAVHVKDESQNVSEPLRDSIDTNVDSMDTFVDTSYDTEKKVLPSVDASLTKEASTEKRRQELDNIAEAALEFQPTGFTLETTQIKTKFPSYLTEHCESINMWGWTVNGILADEMGLGKTIQTIALLAHLACERTIWGPHLIIVPTSVLLNWEIELKKWCPSFKVLSYFGSAKERAEKRKGWSKDNAFHVCITSYKVVTQDVRAFKKKAWQYMILDEAQNIKNFKSQRWQMLLNIRSRRRLLLTGTPLQNSLMELWSLLHFLMPSVFSSHDDFKLWFNNPMTSMVEGNTEINKGLIGRLHKVLRPFILRRLKSEVEKQMPTKEEKIIPCALSKRQRFLYNEFLSKKASRVQTAKSKDDLRNGKKRRASLMMGVSYPLVGNVGRKNLERQAKRKHLFENSGLEIIRRKRVQESREVGLWLTGRHRLLGAPILPEELISINTKELAGSSNRISFYSCLKQFDNEPSSSTSHVDLFGEACDFISSRISGWVSDTVKRYCMYVDKVRLHDTPIEFSKLNAYDKYLHSLSEQDLRTICGQPDSLADQVELSHLLQFPELRLIEYDCGKLQVLSRLLIQLYENRHRCLIFTQMSKMLDILQSFLSHHNFKYFRLDGSTPIEQRQAMMERFNADESIFVFILSTRSGGIGINLTGADTVIFYDSDWNPTMDAQAQDRCHRIGQTRNVTVYRLISEKTIEENILKKAMQKRRLGEMAIDEAEFTPEFFKIPTTSGTCLAMRMDFLRFWRQYLFPPWKC</sequence>
<dbReference type="SUPFAM" id="SSF52540">
    <property type="entry name" value="P-loop containing nucleoside triphosphate hydrolases"/>
    <property type="match status" value="2"/>
</dbReference>
<dbReference type="GO" id="GO:0006338">
    <property type="term" value="P:chromatin remodeling"/>
    <property type="evidence" value="ECO:0007669"/>
    <property type="project" value="TreeGrafter"/>
</dbReference>
<evidence type="ECO:0000256" key="7">
    <source>
        <dbReference type="ARBA" id="ARBA00022853"/>
    </source>
</evidence>
<keyword evidence="5" id="KW-0347">Helicase</keyword>
<organism evidence="14 15">
    <name type="scientific">Ditylenchus dipsaci</name>
    <dbReference type="NCBI Taxonomy" id="166011"/>
    <lineage>
        <taxon>Eukaryota</taxon>
        <taxon>Metazoa</taxon>
        <taxon>Ecdysozoa</taxon>
        <taxon>Nematoda</taxon>
        <taxon>Chromadorea</taxon>
        <taxon>Rhabditida</taxon>
        <taxon>Tylenchina</taxon>
        <taxon>Tylenchomorpha</taxon>
        <taxon>Sphaerularioidea</taxon>
        <taxon>Anguinidae</taxon>
        <taxon>Anguininae</taxon>
        <taxon>Ditylenchus</taxon>
    </lineage>
</organism>
<protein>
    <submittedName>
        <fullName evidence="15">Uncharacterized protein</fullName>
    </submittedName>
</protein>
<proteinExistence type="inferred from homology"/>
<keyword evidence="14" id="KW-1185">Reference proteome</keyword>
<evidence type="ECO:0000259" key="12">
    <source>
        <dbReference type="PROSITE" id="PS51194"/>
    </source>
</evidence>
<dbReference type="GO" id="GO:0004386">
    <property type="term" value="F:helicase activity"/>
    <property type="evidence" value="ECO:0007669"/>
    <property type="project" value="UniProtKB-KW"/>
</dbReference>
<dbReference type="WBParaSite" id="jg4497">
    <property type="protein sequence ID" value="jg4497"/>
    <property type="gene ID" value="jg4497"/>
</dbReference>